<organism evidence="2 3">
    <name type="scientific">Solanum bulbocastanum</name>
    <name type="common">Wild potato</name>
    <dbReference type="NCBI Taxonomy" id="147425"/>
    <lineage>
        <taxon>Eukaryota</taxon>
        <taxon>Viridiplantae</taxon>
        <taxon>Streptophyta</taxon>
        <taxon>Embryophyta</taxon>
        <taxon>Tracheophyta</taxon>
        <taxon>Spermatophyta</taxon>
        <taxon>Magnoliopsida</taxon>
        <taxon>eudicotyledons</taxon>
        <taxon>Gunneridae</taxon>
        <taxon>Pentapetalae</taxon>
        <taxon>asterids</taxon>
        <taxon>lamiids</taxon>
        <taxon>Solanales</taxon>
        <taxon>Solanaceae</taxon>
        <taxon>Solanoideae</taxon>
        <taxon>Solaneae</taxon>
        <taxon>Solanum</taxon>
    </lineage>
</organism>
<feature type="region of interest" description="Disordered" evidence="1">
    <location>
        <begin position="1"/>
        <end position="25"/>
    </location>
</feature>
<dbReference type="EMBL" id="JBANQN010000001">
    <property type="protein sequence ID" value="KAK6803223.1"/>
    <property type="molecule type" value="Genomic_DNA"/>
</dbReference>
<evidence type="ECO:0000256" key="1">
    <source>
        <dbReference type="SAM" id="MobiDB-lite"/>
    </source>
</evidence>
<proteinExistence type="predicted"/>
<feature type="compositionally biased region" description="Basic and acidic residues" evidence="1">
    <location>
        <begin position="1"/>
        <end position="13"/>
    </location>
</feature>
<evidence type="ECO:0000313" key="3">
    <source>
        <dbReference type="Proteomes" id="UP001371456"/>
    </source>
</evidence>
<gene>
    <name evidence="2" type="ORF">RDI58_001007</name>
</gene>
<sequence>MANVEDGKKKKDVASSSKTQIEQDNSNELHIRHVNGNILRFTIQEFAIITRLKCTENPNDFQYPDSFKSRLIQRYFPDLVKFINVSKGRLVQLFLLDKLVVSYSVSADQPTQAISDDIPGFEDFSSKPPDQIKTATRSLPISNEKVIVEDNVNQPQTTNQFVEPSSPIDMEFVNNVLVDNPDVVAEEETQLQQHELPLPSTLAMGSLFSKLVFVQITSVQDMKPQYGTEKAKAGYINENDDPTKPRSHSKEPAQENLVNVD</sequence>
<feature type="region of interest" description="Disordered" evidence="1">
    <location>
        <begin position="225"/>
        <end position="261"/>
    </location>
</feature>
<dbReference type="AlphaFoldDB" id="A0AAN8U8P8"/>
<accession>A0AAN8U8P8</accession>
<feature type="compositionally biased region" description="Basic and acidic residues" evidence="1">
    <location>
        <begin position="241"/>
        <end position="253"/>
    </location>
</feature>
<comment type="caution">
    <text evidence="2">The sequence shown here is derived from an EMBL/GenBank/DDBJ whole genome shotgun (WGS) entry which is preliminary data.</text>
</comment>
<keyword evidence="3" id="KW-1185">Reference proteome</keyword>
<protein>
    <submittedName>
        <fullName evidence="2">Uncharacterized protein</fullName>
    </submittedName>
</protein>
<reference evidence="2 3" key="1">
    <citation type="submission" date="2024-02" db="EMBL/GenBank/DDBJ databases">
        <title>de novo genome assembly of Solanum bulbocastanum strain 11H21.</title>
        <authorList>
            <person name="Hosaka A.J."/>
        </authorList>
    </citation>
    <scope>NUCLEOTIDE SEQUENCE [LARGE SCALE GENOMIC DNA]</scope>
    <source>
        <tissue evidence="2">Young leaves</tissue>
    </source>
</reference>
<evidence type="ECO:0000313" key="2">
    <source>
        <dbReference type="EMBL" id="KAK6803223.1"/>
    </source>
</evidence>
<dbReference type="Proteomes" id="UP001371456">
    <property type="component" value="Unassembled WGS sequence"/>
</dbReference>
<feature type="compositionally biased region" description="Polar residues" evidence="1">
    <location>
        <begin position="14"/>
        <end position="25"/>
    </location>
</feature>
<name>A0AAN8U8P8_SOLBU</name>